<dbReference type="AlphaFoldDB" id="A0A9P6TBR4"/>
<sequence>MWKHLTPEEKEEYQKYVGIPREQLEDVNNEDILTEGNPMSQPANTIPTRPNTNHHLLSLEPIDSEPNTAHHPIKVCANPKSLEGAAKKFSKWLKKTELEVTQIARSTQSHILVIGVSTKLNANSFQMIAGSPLALQFMKMHQQTYVEFNFPAKFQLFCTGVEVHNLKPAMKLAISN</sequence>
<keyword evidence="2" id="KW-1185">Reference proteome</keyword>
<evidence type="ECO:0000313" key="2">
    <source>
        <dbReference type="Proteomes" id="UP000886653"/>
    </source>
</evidence>
<name>A0A9P6TBR4_9BASI</name>
<organism evidence="1 2">
    <name type="scientific">Cronartium quercuum f. sp. fusiforme G11</name>
    <dbReference type="NCBI Taxonomy" id="708437"/>
    <lineage>
        <taxon>Eukaryota</taxon>
        <taxon>Fungi</taxon>
        <taxon>Dikarya</taxon>
        <taxon>Basidiomycota</taxon>
        <taxon>Pucciniomycotina</taxon>
        <taxon>Pucciniomycetes</taxon>
        <taxon>Pucciniales</taxon>
        <taxon>Coleosporiaceae</taxon>
        <taxon>Cronartium</taxon>
    </lineage>
</organism>
<evidence type="ECO:0000313" key="1">
    <source>
        <dbReference type="EMBL" id="KAG0146542.1"/>
    </source>
</evidence>
<reference evidence="1" key="1">
    <citation type="submission" date="2013-11" db="EMBL/GenBank/DDBJ databases">
        <title>Genome sequence of the fusiform rust pathogen reveals effectors for host alternation and coevolution with pine.</title>
        <authorList>
            <consortium name="DOE Joint Genome Institute"/>
            <person name="Smith K."/>
            <person name="Pendleton A."/>
            <person name="Kubisiak T."/>
            <person name="Anderson C."/>
            <person name="Salamov A."/>
            <person name="Aerts A."/>
            <person name="Riley R."/>
            <person name="Clum A."/>
            <person name="Lindquist E."/>
            <person name="Ence D."/>
            <person name="Campbell M."/>
            <person name="Kronenberg Z."/>
            <person name="Feau N."/>
            <person name="Dhillon B."/>
            <person name="Hamelin R."/>
            <person name="Burleigh J."/>
            <person name="Smith J."/>
            <person name="Yandell M."/>
            <person name="Nelson C."/>
            <person name="Grigoriev I."/>
            <person name="Davis J."/>
        </authorList>
    </citation>
    <scope>NUCLEOTIDE SEQUENCE</scope>
    <source>
        <strain evidence="1">G11</strain>
    </source>
</reference>
<proteinExistence type="predicted"/>
<dbReference type="EMBL" id="MU167259">
    <property type="protein sequence ID" value="KAG0146542.1"/>
    <property type="molecule type" value="Genomic_DNA"/>
</dbReference>
<gene>
    <name evidence="1" type="ORF">CROQUDRAFT_92508</name>
</gene>
<comment type="caution">
    <text evidence="1">The sequence shown here is derived from an EMBL/GenBank/DDBJ whole genome shotgun (WGS) entry which is preliminary data.</text>
</comment>
<protein>
    <submittedName>
        <fullName evidence="1">Uncharacterized protein</fullName>
    </submittedName>
</protein>
<dbReference type="Proteomes" id="UP000886653">
    <property type="component" value="Unassembled WGS sequence"/>
</dbReference>
<accession>A0A9P6TBR4</accession>